<reference evidence="3" key="1">
    <citation type="journal article" date="2019" name="Int. J. Syst. Evol. Microbiol.">
        <title>The Global Catalogue of Microorganisms (GCM) 10K type strain sequencing project: providing services to taxonomists for standard genome sequencing and annotation.</title>
        <authorList>
            <consortium name="The Broad Institute Genomics Platform"/>
            <consortium name="The Broad Institute Genome Sequencing Center for Infectious Disease"/>
            <person name="Wu L."/>
            <person name="Ma J."/>
        </authorList>
    </citation>
    <scope>NUCLEOTIDE SEQUENCE [LARGE SCALE GENOMIC DNA]</scope>
    <source>
        <strain evidence="3">CCUG 57942</strain>
    </source>
</reference>
<comment type="caution">
    <text evidence="2">The sequence shown here is derived from an EMBL/GenBank/DDBJ whole genome shotgun (WGS) entry which is preliminary data.</text>
</comment>
<dbReference type="InterPro" id="IPR005135">
    <property type="entry name" value="Endo/exonuclease/phosphatase"/>
</dbReference>
<dbReference type="InterPro" id="IPR036691">
    <property type="entry name" value="Endo/exonu/phosph_ase_sf"/>
</dbReference>
<evidence type="ECO:0000313" key="2">
    <source>
        <dbReference type="EMBL" id="MFD2158858.1"/>
    </source>
</evidence>
<keyword evidence="2" id="KW-0540">Nuclease</keyword>
<evidence type="ECO:0000259" key="1">
    <source>
        <dbReference type="Pfam" id="PF03372"/>
    </source>
</evidence>
<protein>
    <submittedName>
        <fullName evidence="2">Endonuclease/exonuclease/phosphatase family protein</fullName>
    </submittedName>
</protein>
<dbReference type="EMBL" id="JBHUJB010000034">
    <property type="protein sequence ID" value="MFD2158858.1"/>
    <property type="molecule type" value="Genomic_DNA"/>
</dbReference>
<evidence type="ECO:0000313" key="3">
    <source>
        <dbReference type="Proteomes" id="UP001597389"/>
    </source>
</evidence>
<dbReference type="Pfam" id="PF03372">
    <property type="entry name" value="Exo_endo_phos"/>
    <property type="match status" value="1"/>
</dbReference>
<accession>A0ABW4ZAB2</accession>
<proteinExistence type="predicted"/>
<organism evidence="2 3">
    <name type="scientific">Rubritalea tangerina</name>
    <dbReference type="NCBI Taxonomy" id="430798"/>
    <lineage>
        <taxon>Bacteria</taxon>
        <taxon>Pseudomonadati</taxon>
        <taxon>Verrucomicrobiota</taxon>
        <taxon>Verrucomicrobiia</taxon>
        <taxon>Verrucomicrobiales</taxon>
        <taxon>Rubritaleaceae</taxon>
        <taxon>Rubritalea</taxon>
    </lineage>
</organism>
<feature type="domain" description="Endonuclease/exonuclease/phosphatase" evidence="1">
    <location>
        <begin position="24"/>
        <end position="266"/>
    </location>
</feature>
<keyword evidence="2" id="KW-0378">Hydrolase</keyword>
<name>A0ABW4ZAB2_9BACT</name>
<dbReference type="GO" id="GO:0004519">
    <property type="term" value="F:endonuclease activity"/>
    <property type="evidence" value="ECO:0007669"/>
    <property type="project" value="UniProtKB-KW"/>
</dbReference>
<dbReference type="RefSeq" id="WP_377089309.1">
    <property type="nucleotide sequence ID" value="NZ_JBHSJL010000014.1"/>
</dbReference>
<dbReference type="InterPro" id="IPR021323">
    <property type="entry name" value="DUF2927"/>
</dbReference>
<dbReference type="CDD" id="cd09083">
    <property type="entry name" value="EEP-1"/>
    <property type="match status" value="1"/>
</dbReference>
<dbReference type="Pfam" id="PF11150">
    <property type="entry name" value="DUF2927"/>
    <property type="match status" value="1"/>
</dbReference>
<gene>
    <name evidence="2" type="ORF">ACFSW8_08120</name>
</gene>
<dbReference type="SUPFAM" id="SSF56219">
    <property type="entry name" value="DNase I-like"/>
    <property type="match status" value="1"/>
</dbReference>
<dbReference type="Gene3D" id="3.60.10.10">
    <property type="entry name" value="Endonuclease/exonuclease/phosphatase"/>
    <property type="match status" value="1"/>
</dbReference>
<keyword evidence="2" id="KW-0255">Endonuclease</keyword>
<keyword evidence="3" id="KW-1185">Reference proteome</keyword>
<dbReference type="Proteomes" id="UP001597389">
    <property type="component" value="Unassembled WGS sequence"/>
</dbReference>
<sequence length="486" mass="54914">MLPRFLILVLASLTLLQARELKVLTYNIRYDAKSDTGDRDWQHRKPVVAKLLTDYEIIGLQEALAHQITELKVSLKNYQVVGVGRQDGKSAGEHTPILFDSTKWRLDPDQHGTFWLSDTPNKPASTSWGNQIPRICTWARLIDPSGAAVYVYNTHWDHRSQDSREKAAHQLITKLQQRRYIDEPAIVMGDLNADTNNPAVKLLLDSTDWRKRNHLLDHANQGSTLTRWKPELAEGQRIDHIFCSPFLPVTHSAIIQNGDDFPGSDHHPVELIATWISQDRKELLDTHYIRETVLGKEHGGGEGFIVRWQKPAYVKLIGGSKKQREIATSVIQELNQALNGTFMRYTITEENHPNTLKVFIDHSSKLKELGKSENVDVHDNIDGFASITWTTQTKVIEHACVFIANDKASGDFLRHVMLEEITQTLGLMGDTSVFPESVTYSRYEDQGSANTLGDCDAKALRLIYGNLLPGDDALTTGIAYARHWEP</sequence>